<protein>
    <recommendedName>
        <fullName evidence="4">Glycine zipper 2TM domain-containing protein</fullName>
    </recommendedName>
</protein>
<dbReference type="Proteomes" id="UP001498421">
    <property type="component" value="Unassembled WGS sequence"/>
</dbReference>
<evidence type="ECO:0000256" key="1">
    <source>
        <dbReference type="SAM" id="MobiDB-lite"/>
    </source>
</evidence>
<feature type="compositionally biased region" description="Pro residues" evidence="1">
    <location>
        <begin position="47"/>
        <end position="61"/>
    </location>
</feature>
<accession>A0ABR1I5G9</accession>
<reference evidence="2 3" key="1">
    <citation type="journal article" date="2025" name="Microbiol. Resour. Announc.">
        <title>Draft genome sequences for Neonectria magnoliae and Neonectria punicea, canker pathogens of Liriodendron tulipifera and Acer saccharum in West Virginia.</title>
        <authorList>
            <person name="Petronek H.M."/>
            <person name="Kasson M.T."/>
            <person name="Metheny A.M."/>
            <person name="Stauder C.M."/>
            <person name="Lovett B."/>
            <person name="Lynch S.C."/>
            <person name="Garnas J.R."/>
            <person name="Kasson L.R."/>
            <person name="Stajich J.E."/>
        </authorList>
    </citation>
    <scope>NUCLEOTIDE SEQUENCE [LARGE SCALE GENOMIC DNA]</scope>
    <source>
        <strain evidence="2 3">NRRL 64651</strain>
    </source>
</reference>
<name>A0ABR1I5G9_9HYPO</name>
<evidence type="ECO:0000313" key="2">
    <source>
        <dbReference type="EMBL" id="KAK7428775.1"/>
    </source>
</evidence>
<feature type="region of interest" description="Disordered" evidence="1">
    <location>
        <begin position="179"/>
        <end position="200"/>
    </location>
</feature>
<gene>
    <name evidence="2" type="ORF">QQZ08_004700</name>
</gene>
<evidence type="ECO:0008006" key="4">
    <source>
        <dbReference type="Google" id="ProtNLM"/>
    </source>
</evidence>
<organism evidence="2 3">
    <name type="scientific">Neonectria magnoliae</name>
    <dbReference type="NCBI Taxonomy" id="2732573"/>
    <lineage>
        <taxon>Eukaryota</taxon>
        <taxon>Fungi</taxon>
        <taxon>Dikarya</taxon>
        <taxon>Ascomycota</taxon>
        <taxon>Pezizomycotina</taxon>
        <taxon>Sordariomycetes</taxon>
        <taxon>Hypocreomycetidae</taxon>
        <taxon>Hypocreales</taxon>
        <taxon>Nectriaceae</taxon>
        <taxon>Neonectria</taxon>
    </lineage>
</organism>
<feature type="compositionally biased region" description="Basic and acidic residues" evidence="1">
    <location>
        <begin position="286"/>
        <end position="304"/>
    </location>
</feature>
<keyword evidence="3" id="KW-1185">Reference proteome</keyword>
<dbReference type="EMBL" id="JAZAVK010000037">
    <property type="protein sequence ID" value="KAK7428775.1"/>
    <property type="molecule type" value="Genomic_DNA"/>
</dbReference>
<comment type="caution">
    <text evidence="2">The sequence shown here is derived from an EMBL/GenBank/DDBJ whole genome shotgun (WGS) entry which is preliminary data.</text>
</comment>
<proteinExistence type="predicted"/>
<feature type="region of interest" description="Disordered" evidence="1">
    <location>
        <begin position="253"/>
        <end position="304"/>
    </location>
</feature>
<feature type="region of interest" description="Disordered" evidence="1">
    <location>
        <begin position="1"/>
        <end position="161"/>
    </location>
</feature>
<feature type="compositionally biased region" description="Basic and acidic residues" evidence="1">
    <location>
        <begin position="191"/>
        <end position="200"/>
    </location>
</feature>
<evidence type="ECO:0000313" key="3">
    <source>
        <dbReference type="Proteomes" id="UP001498421"/>
    </source>
</evidence>
<sequence length="304" mass="33941">MSNPNFYEVEEFTRRRRDPSPGHFSGGGGGPPGNAPYNVPYNDRPTNGPPFNGPPPPPGAPPYASTSRVSDVYPPGPPSPRETMTLEPPAANIRPRSVPPPNTSMVRRTRTRSRSSSASSSDSDRRRNRSRRGKDRDRSPSPISRARNVVEDNFSNSATGIGAGLLGAVVGGLVAREANDAANRKKHKSKGYHEADDEDRNRMVSTILGAVAGGLASNAIANRVEDSRDRDRARQYEWERRYGREEDRHRYDAMRIESGSRDNRRGRALPPPDDDNDDLVYDDPQYDDRRPARRRSEESYRFRS</sequence>
<feature type="compositionally biased region" description="Basic and acidic residues" evidence="1">
    <location>
        <begin position="253"/>
        <end position="265"/>
    </location>
</feature>
<feature type="compositionally biased region" description="Acidic residues" evidence="1">
    <location>
        <begin position="272"/>
        <end position="285"/>
    </location>
</feature>